<feature type="domain" description="Helix-turn-helix" evidence="1">
    <location>
        <begin position="11"/>
        <end position="56"/>
    </location>
</feature>
<evidence type="ECO:0000313" key="2">
    <source>
        <dbReference type="EMBL" id="VFQ43495.1"/>
    </source>
</evidence>
<dbReference type="Proteomes" id="UP000507962">
    <property type="component" value="Unassembled WGS sequence"/>
</dbReference>
<evidence type="ECO:0000259" key="1">
    <source>
        <dbReference type="Pfam" id="PF12728"/>
    </source>
</evidence>
<dbReference type="InterPro" id="IPR041657">
    <property type="entry name" value="HTH_17"/>
</dbReference>
<dbReference type="EMBL" id="CAADHO010000002">
    <property type="protein sequence ID" value="VFQ43495.1"/>
    <property type="molecule type" value="Genomic_DNA"/>
</dbReference>
<gene>
    <name evidence="2" type="ORF">MSL71_11300</name>
</gene>
<keyword evidence="3" id="KW-1185">Reference proteome</keyword>
<protein>
    <submittedName>
        <fullName evidence="2">Helix-turn-helix domain</fullName>
    </submittedName>
</protein>
<sequence length="64" mass="7225">MIERTINVIKAAEMISCSRAHAYRLLEAGEIEGYYTGNRRGLRVIEKSVVEFIARRKEEAGVGI</sequence>
<organism evidence="2 3">
    <name type="scientific">Desulfoluna butyratoxydans</name>
    <dbReference type="NCBI Taxonomy" id="231438"/>
    <lineage>
        <taxon>Bacteria</taxon>
        <taxon>Pseudomonadati</taxon>
        <taxon>Thermodesulfobacteriota</taxon>
        <taxon>Desulfobacteria</taxon>
        <taxon>Desulfobacterales</taxon>
        <taxon>Desulfolunaceae</taxon>
        <taxon>Desulfoluna</taxon>
    </lineage>
</organism>
<dbReference type="RefSeq" id="WP_180137700.1">
    <property type="nucleotide sequence ID" value="NZ_CAADHO010000002.1"/>
</dbReference>
<accession>A0A4U8YII6</accession>
<name>A0A4U8YII6_9BACT</name>
<proteinExistence type="predicted"/>
<reference evidence="2 3" key="1">
    <citation type="submission" date="2019-03" db="EMBL/GenBank/DDBJ databases">
        <authorList>
            <person name="Nijsse B."/>
        </authorList>
    </citation>
    <scope>NUCLEOTIDE SEQUENCE [LARGE SCALE GENOMIC DNA]</scope>
    <source>
        <strain evidence="2">Desulfoluna butyratoxydans MSL71</strain>
    </source>
</reference>
<dbReference type="Pfam" id="PF12728">
    <property type="entry name" value="HTH_17"/>
    <property type="match status" value="1"/>
</dbReference>
<dbReference type="AlphaFoldDB" id="A0A4U8YII6"/>
<evidence type="ECO:0000313" key="3">
    <source>
        <dbReference type="Proteomes" id="UP000507962"/>
    </source>
</evidence>